<feature type="compositionally biased region" description="Basic and acidic residues" evidence="1">
    <location>
        <begin position="57"/>
        <end position="71"/>
    </location>
</feature>
<proteinExistence type="predicted"/>
<dbReference type="PANTHER" id="PTHR22734:SF3">
    <property type="entry name" value="RIBOSOME PRODUCTION FACTOR 1"/>
    <property type="match status" value="1"/>
</dbReference>
<name>A0AAN7U2F9_9MYCE</name>
<dbReference type="PANTHER" id="PTHR22734">
    <property type="entry name" value="U3 SMALL NUCLEOLAR RIBONUCLEOPROTEIN PROTEIN IMP4"/>
    <property type="match status" value="1"/>
</dbReference>
<dbReference type="InterPro" id="IPR044281">
    <property type="entry name" value="IMP4/RPF1"/>
</dbReference>
<reference evidence="3 4" key="1">
    <citation type="submission" date="2023-11" db="EMBL/GenBank/DDBJ databases">
        <title>Dfirmibasis_genome.</title>
        <authorList>
            <person name="Edelbroek B."/>
            <person name="Kjellin J."/>
            <person name="Jerlstrom-Hultqvist J."/>
            <person name="Soderbom F."/>
        </authorList>
    </citation>
    <scope>NUCLEOTIDE SEQUENCE [LARGE SCALE GENOMIC DNA]</scope>
    <source>
        <strain evidence="3 4">TNS-C-14</strain>
    </source>
</reference>
<dbReference type="GO" id="GO:0005730">
    <property type="term" value="C:nucleolus"/>
    <property type="evidence" value="ECO:0007669"/>
    <property type="project" value="TreeGrafter"/>
</dbReference>
<evidence type="ECO:0000256" key="1">
    <source>
        <dbReference type="SAM" id="MobiDB-lite"/>
    </source>
</evidence>
<dbReference type="Pfam" id="PF04427">
    <property type="entry name" value="Brix"/>
    <property type="match status" value="1"/>
</dbReference>
<sequence>MVKPKKEVDKDDLTAEELKLRRSPADIKCKAKRVLLVQKLQAAKKTAREKARKQRKKEREVLGDAAPEKEVPRTIESMRRSDETIVDTENDKEFEEEINKDEYESYFDGKPPKIVVTTNQKATKNAVDLAQVFPKLLPNCEFFHRRKYHLKEIVEFCNNREYTDIIVINETKGVIDELTISHLPNGPTAVFRLTNLVMPEDIPGGGEMTSHKAELIVNNFTTRLGHTIGRMFASMFAQDPNFKGRRVCTLHNQRDFIFFRQHRYIFESKSEANVQELGPRFTLKLKSLQKGSFNTSTGEYIHLHQHNMDVDRKKFVL</sequence>
<comment type="caution">
    <text evidence="3">The sequence shown here is derived from an EMBL/GenBank/DDBJ whole genome shotgun (WGS) entry which is preliminary data.</text>
</comment>
<organism evidence="3 4">
    <name type="scientific">Dictyostelium firmibasis</name>
    <dbReference type="NCBI Taxonomy" id="79012"/>
    <lineage>
        <taxon>Eukaryota</taxon>
        <taxon>Amoebozoa</taxon>
        <taxon>Evosea</taxon>
        <taxon>Eumycetozoa</taxon>
        <taxon>Dictyostelia</taxon>
        <taxon>Dictyosteliales</taxon>
        <taxon>Dictyosteliaceae</taxon>
        <taxon>Dictyostelium</taxon>
    </lineage>
</organism>
<dbReference type="SMART" id="SM00879">
    <property type="entry name" value="Brix"/>
    <property type="match status" value="1"/>
</dbReference>
<evidence type="ECO:0000259" key="2">
    <source>
        <dbReference type="PROSITE" id="PS50833"/>
    </source>
</evidence>
<feature type="domain" description="Brix" evidence="2">
    <location>
        <begin position="112"/>
        <end position="294"/>
    </location>
</feature>
<dbReference type="PROSITE" id="PS50833">
    <property type="entry name" value="BRIX"/>
    <property type="match status" value="1"/>
</dbReference>
<dbReference type="EMBL" id="JAVFKY010000002">
    <property type="protein sequence ID" value="KAK5580512.1"/>
    <property type="molecule type" value="Genomic_DNA"/>
</dbReference>
<dbReference type="AlphaFoldDB" id="A0AAN7U2F9"/>
<feature type="region of interest" description="Disordered" evidence="1">
    <location>
        <begin position="45"/>
        <end position="71"/>
    </location>
</feature>
<dbReference type="GO" id="GO:0042134">
    <property type="term" value="F:rRNA primary transcript binding"/>
    <property type="evidence" value="ECO:0007669"/>
    <property type="project" value="InterPro"/>
</dbReference>
<dbReference type="GO" id="GO:0030687">
    <property type="term" value="C:preribosome, large subunit precursor"/>
    <property type="evidence" value="ECO:0007669"/>
    <property type="project" value="TreeGrafter"/>
</dbReference>
<evidence type="ECO:0000313" key="3">
    <source>
        <dbReference type="EMBL" id="KAK5580512.1"/>
    </source>
</evidence>
<gene>
    <name evidence="3" type="ORF">RB653_000532</name>
</gene>
<dbReference type="GO" id="GO:0000470">
    <property type="term" value="P:maturation of LSU-rRNA"/>
    <property type="evidence" value="ECO:0007669"/>
    <property type="project" value="TreeGrafter"/>
</dbReference>
<keyword evidence="4" id="KW-1185">Reference proteome</keyword>
<dbReference type="GO" id="GO:0000460">
    <property type="term" value="P:maturation of 5.8S rRNA"/>
    <property type="evidence" value="ECO:0007669"/>
    <property type="project" value="TreeGrafter"/>
</dbReference>
<accession>A0AAN7U2F9</accession>
<dbReference type="SUPFAM" id="SSF52954">
    <property type="entry name" value="Class II aaRS ABD-related"/>
    <property type="match status" value="1"/>
</dbReference>
<evidence type="ECO:0000313" key="4">
    <source>
        <dbReference type="Proteomes" id="UP001344447"/>
    </source>
</evidence>
<dbReference type="Gene3D" id="3.40.50.10480">
    <property type="entry name" value="Probable brix-domain ribosomal biogenesis protein"/>
    <property type="match status" value="1"/>
</dbReference>
<feature type="compositionally biased region" description="Basic residues" evidence="1">
    <location>
        <begin position="45"/>
        <end position="56"/>
    </location>
</feature>
<protein>
    <recommendedName>
        <fullName evidence="2">Brix domain-containing protein</fullName>
    </recommendedName>
</protein>
<dbReference type="Proteomes" id="UP001344447">
    <property type="component" value="Unassembled WGS sequence"/>
</dbReference>
<dbReference type="InterPro" id="IPR007109">
    <property type="entry name" value="Brix"/>
</dbReference>